<organism evidence="1 2">
    <name type="scientific">Tetrapyrgos nigripes</name>
    <dbReference type="NCBI Taxonomy" id="182062"/>
    <lineage>
        <taxon>Eukaryota</taxon>
        <taxon>Fungi</taxon>
        <taxon>Dikarya</taxon>
        <taxon>Basidiomycota</taxon>
        <taxon>Agaricomycotina</taxon>
        <taxon>Agaricomycetes</taxon>
        <taxon>Agaricomycetidae</taxon>
        <taxon>Agaricales</taxon>
        <taxon>Marasmiineae</taxon>
        <taxon>Marasmiaceae</taxon>
        <taxon>Tetrapyrgos</taxon>
    </lineage>
</organism>
<dbReference type="OrthoDB" id="3087061at2759"/>
<dbReference type="Proteomes" id="UP000559256">
    <property type="component" value="Unassembled WGS sequence"/>
</dbReference>
<accession>A0A8H5FQB4</accession>
<keyword evidence="2" id="KW-1185">Reference proteome</keyword>
<protein>
    <submittedName>
        <fullName evidence="1">Uncharacterized protein</fullName>
    </submittedName>
</protein>
<dbReference type="EMBL" id="JAACJM010000109">
    <property type="protein sequence ID" value="KAF5345685.1"/>
    <property type="molecule type" value="Genomic_DNA"/>
</dbReference>
<proteinExistence type="predicted"/>
<evidence type="ECO:0000313" key="2">
    <source>
        <dbReference type="Proteomes" id="UP000559256"/>
    </source>
</evidence>
<comment type="caution">
    <text evidence="1">The sequence shown here is derived from an EMBL/GenBank/DDBJ whole genome shotgun (WGS) entry which is preliminary data.</text>
</comment>
<dbReference type="AlphaFoldDB" id="A0A8H5FQB4"/>
<name>A0A8H5FQB4_9AGAR</name>
<evidence type="ECO:0000313" key="1">
    <source>
        <dbReference type="EMBL" id="KAF5345685.1"/>
    </source>
</evidence>
<sequence length="192" mass="21556">MTTPAVTTVLPYSPIGSPSVDALGTKCHAIYTGLFSGTGLGTDVLQLLSPDFHIIQSPTLPYNASVYTGPLGALQVGDQENKFITPNNLTIRVFTLGESHCIAYGVDHNATLVNNTLGTFTFEFLEHSYWTDNLMQSVKFYLYNTYPIMRGQMLDRGAHRYVEWKDYDDKQREAAINNFNQEFPLNYDPRTV</sequence>
<reference evidence="1 2" key="1">
    <citation type="journal article" date="2020" name="ISME J.">
        <title>Uncovering the hidden diversity of litter-decomposition mechanisms in mushroom-forming fungi.</title>
        <authorList>
            <person name="Floudas D."/>
            <person name="Bentzer J."/>
            <person name="Ahren D."/>
            <person name="Johansson T."/>
            <person name="Persson P."/>
            <person name="Tunlid A."/>
        </authorList>
    </citation>
    <scope>NUCLEOTIDE SEQUENCE [LARGE SCALE GENOMIC DNA]</scope>
    <source>
        <strain evidence="1 2">CBS 291.85</strain>
    </source>
</reference>
<gene>
    <name evidence="1" type="ORF">D9758_013072</name>
</gene>